<keyword evidence="7" id="KW-0479">Metal-binding</keyword>
<dbReference type="InterPro" id="IPR015813">
    <property type="entry name" value="Pyrv/PenolPyrv_kinase-like_dom"/>
</dbReference>
<accession>V5WJG0</accession>
<proteinExistence type="inferred from homology"/>
<dbReference type="eggNOG" id="COG0469">
    <property type="taxonomic scope" value="Bacteria"/>
</dbReference>
<protein>
    <recommendedName>
        <fullName evidence="5 14">Pyruvate kinase</fullName>
        <ecNumber evidence="5 14">2.7.1.40</ecNumber>
    </recommendedName>
</protein>
<gene>
    <name evidence="18" type="ORF">L21SP2_2610</name>
</gene>
<dbReference type="SUPFAM" id="SSF51621">
    <property type="entry name" value="Phosphoenolpyruvate/pyruvate domain"/>
    <property type="match status" value="1"/>
</dbReference>
<evidence type="ECO:0000313" key="18">
    <source>
        <dbReference type="EMBL" id="AHC15962.1"/>
    </source>
</evidence>
<dbReference type="Proteomes" id="UP000018680">
    <property type="component" value="Chromosome"/>
</dbReference>
<evidence type="ECO:0000256" key="13">
    <source>
        <dbReference type="ARBA" id="ARBA00023317"/>
    </source>
</evidence>
<keyword evidence="10" id="KW-0067">ATP-binding</keyword>
<dbReference type="NCBIfam" id="NF004491">
    <property type="entry name" value="PRK05826.1"/>
    <property type="match status" value="1"/>
</dbReference>
<evidence type="ECO:0000256" key="6">
    <source>
        <dbReference type="ARBA" id="ARBA00022679"/>
    </source>
</evidence>
<dbReference type="GO" id="GO:0006950">
    <property type="term" value="P:response to stress"/>
    <property type="evidence" value="ECO:0007669"/>
    <property type="project" value="UniProtKB-ARBA"/>
</dbReference>
<sequence>MNCEPDFIRSLYDAGMSAVRLNTAHQEHKDSLKVVENVRKVSDAIPLVLDTKGPEVRTTKKESDINVKTGDIIKMIGDPDKLSSKECVYLNYKGFVEDVPVGKLILIDDGDVALIVKEKKDNALICEVQNDGEIGGKKSVNVPGVHIHLPALSDRDRGYIDFAIEHEIDFIAHSFVRNKEDVQVIQDILDEHNSKSKIIAKIENQEGVENIDEIIDHVHGIMVARGDLGIEIPAEKIPAIQKMIIRKCREKCKPVITATQMLHTMIKKPRPTRAEVSDVANAVYDGTDSLMLSGETAYGDYPLESVQTMAKIAKSAEEATDAMVNIDVDPSSHQIPAFLARTAVKAESKIPMKGIVIDTSTGRTARYISAFRGNIPIYVECYDPKVMRQLAITYGVTASYMPARQEGVEKFINKSLNHLVKDDLLQKEDTVLVLAGNFGPSTGASFLEISTVKNMLQL</sequence>
<dbReference type="PATRIC" id="fig|1307761.3.peg.2600"/>
<evidence type="ECO:0000256" key="12">
    <source>
        <dbReference type="ARBA" id="ARBA00023152"/>
    </source>
</evidence>
<dbReference type="FunFam" id="2.40.33.10:FF:000001">
    <property type="entry name" value="Pyruvate kinase"/>
    <property type="match status" value="1"/>
</dbReference>
<evidence type="ECO:0000256" key="7">
    <source>
        <dbReference type="ARBA" id="ARBA00022723"/>
    </source>
</evidence>
<dbReference type="Gene3D" id="2.40.33.10">
    <property type="entry name" value="PK beta-barrel domain-like"/>
    <property type="match status" value="1"/>
</dbReference>
<dbReference type="GO" id="GO:0016301">
    <property type="term" value="F:kinase activity"/>
    <property type="evidence" value="ECO:0007669"/>
    <property type="project" value="UniProtKB-KW"/>
</dbReference>
<reference evidence="18 19" key="1">
    <citation type="journal article" date="2015" name="Stand. Genomic Sci.">
        <title>Complete genome sequence and description of Salinispira pacifica gen. nov., sp. nov., a novel spirochaete isolated form a hypersaline microbial mat.</title>
        <authorList>
            <person name="Ben Hania W."/>
            <person name="Joseph M."/>
            <person name="Schumann P."/>
            <person name="Bunk B."/>
            <person name="Fiebig A."/>
            <person name="Sproer C."/>
            <person name="Klenk H.P."/>
            <person name="Fardeau M.L."/>
            <person name="Spring S."/>
        </authorList>
    </citation>
    <scope>NUCLEOTIDE SEQUENCE [LARGE SCALE GENOMIC DNA]</scope>
    <source>
        <strain evidence="18 19">L21-RPul-D2</strain>
    </source>
</reference>
<dbReference type="InterPro" id="IPR015793">
    <property type="entry name" value="Pyrv_Knase_brl"/>
</dbReference>
<keyword evidence="19" id="KW-1185">Reference proteome</keyword>
<evidence type="ECO:0000256" key="8">
    <source>
        <dbReference type="ARBA" id="ARBA00022741"/>
    </source>
</evidence>
<keyword evidence="13 18" id="KW-0670">Pyruvate</keyword>
<dbReference type="InterPro" id="IPR040442">
    <property type="entry name" value="Pyrv_kinase-like_dom_sf"/>
</dbReference>
<evidence type="ECO:0000313" key="19">
    <source>
        <dbReference type="Proteomes" id="UP000018680"/>
    </source>
</evidence>
<dbReference type="GO" id="GO:0000287">
    <property type="term" value="F:magnesium ion binding"/>
    <property type="evidence" value="ECO:0007669"/>
    <property type="project" value="UniProtKB-UniRule"/>
</dbReference>
<comment type="cofactor">
    <cofactor evidence="2">
        <name>K(+)</name>
        <dbReference type="ChEBI" id="CHEBI:29103"/>
    </cofactor>
</comment>
<keyword evidence="6 15" id="KW-0808">Transferase</keyword>
<dbReference type="SUPFAM" id="SSF52935">
    <property type="entry name" value="PK C-terminal domain-like"/>
    <property type="match status" value="1"/>
</dbReference>
<dbReference type="Pfam" id="PF02887">
    <property type="entry name" value="PK_C"/>
    <property type="match status" value="1"/>
</dbReference>
<dbReference type="Gene3D" id="3.20.20.60">
    <property type="entry name" value="Phosphoenolpyruvate-binding domains"/>
    <property type="match status" value="1"/>
</dbReference>
<evidence type="ECO:0000256" key="9">
    <source>
        <dbReference type="ARBA" id="ARBA00022777"/>
    </source>
</evidence>
<dbReference type="PRINTS" id="PR01050">
    <property type="entry name" value="PYRUVTKNASE"/>
</dbReference>
<comment type="pathway">
    <text evidence="3 15">Carbohydrate degradation; glycolysis; pyruvate from D-glyceraldehyde 3-phosphate: step 5/5.</text>
</comment>
<evidence type="ECO:0000256" key="15">
    <source>
        <dbReference type="RuleBase" id="RU000504"/>
    </source>
</evidence>
<dbReference type="InterPro" id="IPR015795">
    <property type="entry name" value="Pyrv_Knase_C"/>
</dbReference>
<comment type="cofactor">
    <cofactor evidence="1">
        <name>Mg(2+)</name>
        <dbReference type="ChEBI" id="CHEBI:18420"/>
    </cofactor>
</comment>
<keyword evidence="11 15" id="KW-0460">Magnesium</keyword>
<organism evidence="18 19">
    <name type="scientific">Salinispira pacifica</name>
    <dbReference type="NCBI Taxonomy" id="1307761"/>
    <lineage>
        <taxon>Bacteria</taxon>
        <taxon>Pseudomonadati</taxon>
        <taxon>Spirochaetota</taxon>
        <taxon>Spirochaetia</taxon>
        <taxon>Spirochaetales</taxon>
        <taxon>Spirochaetaceae</taxon>
        <taxon>Salinispira</taxon>
    </lineage>
</organism>
<keyword evidence="12 15" id="KW-0324">Glycolysis</keyword>
<dbReference type="HOGENOM" id="CLU_015439_0_1_12"/>
<comment type="similarity">
    <text evidence="4 15">Belongs to the pyruvate kinase family.</text>
</comment>
<dbReference type="EC" id="2.7.1.40" evidence="5 14"/>
<dbReference type="InterPro" id="IPR001697">
    <property type="entry name" value="Pyr_Knase"/>
</dbReference>
<dbReference type="FunFam" id="3.20.20.60:FF:000001">
    <property type="entry name" value="Pyruvate kinase"/>
    <property type="match status" value="1"/>
</dbReference>
<evidence type="ECO:0000256" key="4">
    <source>
        <dbReference type="ARBA" id="ARBA00008663"/>
    </source>
</evidence>
<dbReference type="NCBIfam" id="TIGR01064">
    <property type="entry name" value="pyruv_kin"/>
    <property type="match status" value="1"/>
</dbReference>
<dbReference type="GO" id="GO:0005524">
    <property type="term" value="F:ATP binding"/>
    <property type="evidence" value="ECO:0007669"/>
    <property type="project" value="UniProtKB-KW"/>
</dbReference>
<evidence type="ECO:0000256" key="2">
    <source>
        <dbReference type="ARBA" id="ARBA00001958"/>
    </source>
</evidence>
<feature type="domain" description="Pyruvate kinase C-terminal" evidence="17">
    <location>
        <begin position="340"/>
        <end position="446"/>
    </location>
</feature>
<keyword evidence="8" id="KW-0547">Nucleotide-binding</keyword>
<comment type="catalytic activity">
    <reaction evidence="15">
        <text>pyruvate + ATP = phosphoenolpyruvate + ADP + H(+)</text>
        <dbReference type="Rhea" id="RHEA:18157"/>
        <dbReference type="ChEBI" id="CHEBI:15361"/>
        <dbReference type="ChEBI" id="CHEBI:15378"/>
        <dbReference type="ChEBI" id="CHEBI:30616"/>
        <dbReference type="ChEBI" id="CHEBI:58702"/>
        <dbReference type="ChEBI" id="CHEBI:456216"/>
        <dbReference type="EC" id="2.7.1.40"/>
    </reaction>
</comment>
<evidence type="ECO:0000256" key="5">
    <source>
        <dbReference type="ARBA" id="ARBA00012142"/>
    </source>
</evidence>
<dbReference type="KEGG" id="slr:L21SP2_2610"/>
<dbReference type="SUPFAM" id="SSF50800">
    <property type="entry name" value="PK beta-barrel domain-like"/>
    <property type="match status" value="1"/>
</dbReference>
<dbReference type="UniPathway" id="UPA00109">
    <property type="reaction ID" value="UER00188"/>
</dbReference>
<evidence type="ECO:0000256" key="1">
    <source>
        <dbReference type="ARBA" id="ARBA00001946"/>
    </source>
</evidence>
<dbReference type="InterPro" id="IPR015806">
    <property type="entry name" value="Pyrv_Knase_insert_dom_sf"/>
</dbReference>
<evidence type="ECO:0000259" key="16">
    <source>
        <dbReference type="Pfam" id="PF00224"/>
    </source>
</evidence>
<dbReference type="GO" id="GO:0030955">
    <property type="term" value="F:potassium ion binding"/>
    <property type="evidence" value="ECO:0007669"/>
    <property type="project" value="UniProtKB-UniRule"/>
</dbReference>
<evidence type="ECO:0000256" key="3">
    <source>
        <dbReference type="ARBA" id="ARBA00004997"/>
    </source>
</evidence>
<name>V5WJG0_9SPIO</name>
<dbReference type="Pfam" id="PF00224">
    <property type="entry name" value="PK"/>
    <property type="match status" value="1"/>
</dbReference>
<dbReference type="PANTHER" id="PTHR11817">
    <property type="entry name" value="PYRUVATE KINASE"/>
    <property type="match status" value="1"/>
</dbReference>
<dbReference type="InterPro" id="IPR036918">
    <property type="entry name" value="Pyrv_Knase_C_sf"/>
</dbReference>
<dbReference type="STRING" id="1307761.L21SP2_2610"/>
<evidence type="ECO:0000256" key="14">
    <source>
        <dbReference type="NCBIfam" id="TIGR01064"/>
    </source>
</evidence>
<dbReference type="InterPro" id="IPR011037">
    <property type="entry name" value="Pyrv_Knase-like_insert_dom_sf"/>
</dbReference>
<dbReference type="Gene3D" id="3.40.1380.20">
    <property type="entry name" value="Pyruvate kinase, C-terminal domain"/>
    <property type="match status" value="1"/>
</dbReference>
<keyword evidence="9 15" id="KW-0418">Kinase</keyword>
<dbReference type="GO" id="GO:0004743">
    <property type="term" value="F:pyruvate kinase activity"/>
    <property type="evidence" value="ECO:0007669"/>
    <property type="project" value="UniProtKB-UniRule"/>
</dbReference>
<evidence type="ECO:0000256" key="11">
    <source>
        <dbReference type="ARBA" id="ARBA00022842"/>
    </source>
</evidence>
<evidence type="ECO:0000259" key="17">
    <source>
        <dbReference type="Pfam" id="PF02887"/>
    </source>
</evidence>
<evidence type="ECO:0000256" key="10">
    <source>
        <dbReference type="ARBA" id="ARBA00022840"/>
    </source>
</evidence>
<dbReference type="EMBL" id="CP006939">
    <property type="protein sequence ID" value="AHC15962.1"/>
    <property type="molecule type" value="Genomic_DNA"/>
</dbReference>
<dbReference type="AlphaFoldDB" id="V5WJG0"/>
<feature type="domain" description="Pyruvate kinase barrel" evidence="16">
    <location>
        <begin position="6"/>
        <end position="306"/>
    </location>
</feature>